<evidence type="ECO:0000313" key="1">
    <source>
        <dbReference type="EnsemblPlants" id="Solyc09g005138.1.1"/>
    </source>
</evidence>
<dbReference type="Proteomes" id="UP000004994">
    <property type="component" value="Chromosome 9"/>
</dbReference>
<accession>A0A3Q7HXF1</accession>
<dbReference type="AlphaFoldDB" id="A0A3Q7HXF1"/>
<evidence type="ECO:0000313" key="2">
    <source>
        <dbReference type="Proteomes" id="UP000004994"/>
    </source>
</evidence>
<sequence>MPNFFVDVRQDLAFVYGWPSRLVRPIWKVKRAPKRADPSLRRFSCAIAHDFLGNSDSDVKNAKFFHGRPSRPCLCIRLAITACSTQLEAHDFLGDPDSDVKNANFFRERLSRPCLCIRLAITACPTHLEAHDFLGDPDSDVKNAKFFRGLPSRPCLWVRLAVTACPTHLEGQTNPEASIPLISTILMCYSTRFFGPCLCKRLAITACPTHLEAHDFLGDPDSDVKNAKFFRGRPSRPCLCIHLTITDCPTHLHTIFWVIRIPTSKISNFFVDVRQDLFYEYGWTSRLVRPIWKVKRAPKRAYPSFRRFSCAIAHDFLGDPDSDVKNAKFFRGRPSRPCLCIRLAMTACPTHLEGQTSPEASIPLISTIFVCYSTRFFG</sequence>
<dbReference type="InParanoid" id="A0A3Q7HXF1"/>
<proteinExistence type="predicted"/>
<reference evidence="1" key="1">
    <citation type="journal article" date="2012" name="Nature">
        <title>The tomato genome sequence provides insights into fleshy fruit evolution.</title>
        <authorList>
            <consortium name="Tomato Genome Consortium"/>
        </authorList>
    </citation>
    <scope>NUCLEOTIDE SEQUENCE [LARGE SCALE GENOMIC DNA]</scope>
    <source>
        <strain evidence="1">cv. Heinz 1706</strain>
    </source>
</reference>
<dbReference type="Gramene" id="Solyc09g005138.1.1">
    <property type="protein sequence ID" value="Solyc09g005138.1.1"/>
    <property type="gene ID" value="Solyc09g005138.1"/>
</dbReference>
<organism evidence="1">
    <name type="scientific">Solanum lycopersicum</name>
    <name type="common">Tomato</name>
    <name type="synonym">Lycopersicon esculentum</name>
    <dbReference type="NCBI Taxonomy" id="4081"/>
    <lineage>
        <taxon>Eukaryota</taxon>
        <taxon>Viridiplantae</taxon>
        <taxon>Streptophyta</taxon>
        <taxon>Embryophyta</taxon>
        <taxon>Tracheophyta</taxon>
        <taxon>Spermatophyta</taxon>
        <taxon>Magnoliopsida</taxon>
        <taxon>eudicotyledons</taxon>
        <taxon>Gunneridae</taxon>
        <taxon>Pentapetalae</taxon>
        <taxon>asterids</taxon>
        <taxon>lamiids</taxon>
        <taxon>Solanales</taxon>
        <taxon>Solanaceae</taxon>
        <taxon>Solanoideae</taxon>
        <taxon>Solaneae</taxon>
        <taxon>Solanum</taxon>
        <taxon>Solanum subgen. Lycopersicon</taxon>
    </lineage>
</organism>
<reference evidence="1" key="2">
    <citation type="submission" date="2019-01" db="UniProtKB">
        <authorList>
            <consortium name="EnsemblPlants"/>
        </authorList>
    </citation>
    <scope>IDENTIFICATION</scope>
    <source>
        <strain evidence="1">cv. Heinz 1706</strain>
    </source>
</reference>
<dbReference type="EnsemblPlants" id="Solyc09g005138.1.1">
    <property type="protein sequence ID" value="Solyc09g005138.1.1"/>
    <property type="gene ID" value="Solyc09g005138.1"/>
</dbReference>
<protein>
    <submittedName>
        <fullName evidence="1">Uncharacterized protein</fullName>
    </submittedName>
</protein>
<name>A0A3Q7HXF1_SOLLC</name>
<keyword evidence="2" id="KW-1185">Reference proteome</keyword>